<accession>A0A1H1G739</accession>
<keyword evidence="2" id="KW-1185">Reference proteome</keyword>
<dbReference type="EMBL" id="FNLC01000002">
    <property type="protein sequence ID" value="SDR09052.1"/>
    <property type="molecule type" value="Genomic_DNA"/>
</dbReference>
<dbReference type="Proteomes" id="UP000198848">
    <property type="component" value="Unassembled WGS sequence"/>
</dbReference>
<dbReference type="STRING" id="1095778.SAMN04489842_2296"/>
<reference evidence="2" key="1">
    <citation type="submission" date="2016-10" db="EMBL/GenBank/DDBJ databases">
        <authorList>
            <person name="Varghese N."/>
            <person name="Submissions S."/>
        </authorList>
    </citation>
    <scope>NUCLEOTIDE SEQUENCE [LARGE SCALE GENOMIC DNA]</scope>
    <source>
        <strain evidence="2">DSM 24767</strain>
    </source>
</reference>
<evidence type="ECO:0000313" key="1">
    <source>
        <dbReference type="EMBL" id="SDR09052.1"/>
    </source>
</evidence>
<name>A0A1H1G739_NATTX</name>
<proteinExistence type="predicted"/>
<dbReference type="OrthoDB" id="78091at2157"/>
<sequence length="451" mass="52678">MNRDELLEELTQDILAYAMHGSFPERELAKSIKPEQLDERFEEYELLLDLHFILKEDVVSFVRELPKQLRSVRTETRTRSRTRRGTVDGRINWQDTIEKRYSDYPRDSSIFVCENRSEDYDIPENVVLKHLISVVHTTIQEAEQYLRGEYEWVSETWNGNENLIDELQRIVERNVHVRRIRDPEAYEPTERMLTTAANSRHDLYRNAASLLRSRQELFRGEPDAIRTLLEETAIAPDDTDSLFELFVLFRFVATLEELRETQPQFKTIATDRQEVARFEGDKEIVLYHDNSARDRDLSFLAVPEEDKDELSRTEKVQLTAQEIASDYFGREFRNHTGRPDIIVLEIISENGDHEYLITEVKNSTNVDTIRQGVKETLEYLAFLRVNEEFVFEHKSDPDAQNCFGSGWNGLLVVQDLESDTASLGDQADKPITILQASELERDLEVVLREVV</sequence>
<protein>
    <submittedName>
        <fullName evidence="1">Uncharacterized protein</fullName>
    </submittedName>
</protein>
<gene>
    <name evidence="1" type="ORF">SAMN04489842_2296</name>
</gene>
<dbReference type="AlphaFoldDB" id="A0A1H1G739"/>
<dbReference type="RefSeq" id="WP_090381718.1">
    <property type="nucleotide sequence ID" value="NZ_FNLC01000002.1"/>
</dbReference>
<organism evidence="1 2">
    <name type="scientific">Natronobacterium texcoconense</name>
    <dbReference type="NCBI Taxonomy" id="1095778"/>
    <lineage>
        <taxon>Archaea</taxon>
        <taxon>Methanobacteriati</taxon>
        <taxon>Methanobacteriota</taxon>
        <taxon>Stenosarchaea group</taxon>
        <taxon>Halobacteria</taxon>
        <taxon>Halobacteriales</taxon>
        <taxon>Natrialbaceae</taxon>
        <taxon>Natronobacterium</taxon>
    </lineage>
</organism>
<evidence type="ECO:0000313" key="2">
    <source>
        <dbReference type="Proteomes" id="UP000198848"/>
    </source>
</evidence>